<dbReference type="InterPro" id="IPR002549">
    <property type="entry name" value="AI-2E-like"/>
</dbReference>
<evidence type="ECO:0000313" key="10">
    <source>
        <dbReference type="Proteomes" id="UP000325105"/>
    </source>
</evidence>
<feature type="transmembrane region" description="Helical" evidence="8">
    <location>
        <begin position="51"/>
        <end position="68"/>
    </location>
</feature>
<evidence type="ECO:0000256" key="6">
    <source>
        <dbReference type="ARBA" id="ARBA00022989"/>
    </source>
</evidence>
<dbReference type="PANTHER" id="PTHR21716:SF53">
    <property type="entry name" value="PERMEASE PERM-RELATED"/>
    <property type="match status" value="1"/>
</dbReference>
<sequence length="378" mass="41650">MYEDTTKRRIVCSICVINSKMNAKHTTSILKLLLIFTLTVIILVYAKSVLAPIAIAAILSMLFVNLSAKLEKRNLPRWLTALLSVFILLLAVAALFFILSWQVQSFAENVDSMKANMLKLLSRVQDWIHNQFGIDQEQQKDIAKEQVTPTPTNGMAGNFAGKLVGLLVDMVLVFVYTYLFLFYRSRIKSFLIRISAPNDQERALNIAHSSAKVATDYVGGLVKMIVVLWILYGIGFSVVGVENAIFFAVLCGVLELVPFIGNLTGTSITILGVLAQGGKGDMVVGVIIIYALVQFVQTYLLEPLIVGNEVNINPLFTIISLVAAEAIWGVPGMILAIPVTGIVKITCDSIPSLQPFGYLIGSDRKRRKSIWKRQGRPA</sequence>
<proteinExistence type="inferred from homology"/>
<keyword evidence="4" id="KW-1003">Cell membrane</keyword>
<evidence type="ECO:0000256" key="1">
    <source>
        <dbReference type="ARBA" id="ARBA00004651"/>
    </source>
</evidence>
<feature type="transmembrane region" description="Helical" evidence="8">
    <location>
        <begin position="245"/>
        <end position="275"/>
    </location>
</feature>
<dbReference type="EMBL" id="VNHX01000007">
    <property type="protein sequence ID" value="TYP96194.1"/>
    <property type="molecule type" value="Genomic_DNA"/>
</dbReference>
<gene>
    <name evidence="9" type="ORF">BC792_10793</name>
</gene>
<keyword evidence="5 8" id="KW-0812">Transmembrane</keyword>
<protein>
    <submittedName>
        <fullName evidence="9">Putative PurR-regulated permease PerM</fullName>
    </submittedName>
</protein>
<dbReference type="Pfam" id="PF01594">
    <property type="entry name" value="AI-2E_transport"/>
    <property type="match status" value="1"/>
</dbReference>
<evidence type="ECO:0000313" key="9">
    <source>
        <dbReference type="EMBL" id="TYP96194.1"/>
    </source>
</evidence>
<feature type="transmembrane region" description="Helical" evidence="8">
    <location>
        <begin position="217"/>
        <end position="239"/>
    </location>
</feature>
<name>A0A5S5DKQ5_9SPHI</name>
<keyword evidence="6 8" id="KW-1133">Transmembrane helix</keyword>
<feature type="transmembrane region" description="Helical" evidence="8">
    <location>
        <begin position="282"/>
        <end position="300"/>
    </location>
</feature>
<feature type="transmembrane region" description="Helical" evidence="8">
    <location>
        <begin position="312"/>
        <end position="336"/>
    </location>
</feature>
<keyword evidence="10" id="KW-1185">Reference proteome</keyword>
<comment type="caution">
    <text evidence="9">The sequence shown here is derived from an EMBL/GenBank/DDBJ whole genome shotgun (WGS) entry which is preliminary data.</text>
</comment>
<comment type="subcellular location">
    <subcellularLocation>
        <location evidence="1">Cell membrane</location>
        <topology evidence="1">Multi-pass membrane protein</topology>
    </subcellularLocation>
</comment>
<dbReference type="OrthoDB" id="9793390at2"/>
<evidence type="ECO:0000256" key="2">
    <source>
        <dbReference type="ARBA" id="ARBA00009773"/>
    </source>
</evidence>
<feature type="transmembrane region" description="Helical" evidence="8">
    <location>
        <begin position="80"/>
        <end position="103"/>
    </location>
</feature>
<dbReference type="PANTHER" id="PTHR21716">
    <property type="entry name" value="TRANSMEMBRANE PROTEIN"/>
    <property type="match status" value="1"/>
</dbReference>
<feature type="transmembrane region" description="Helical" evidence="8">
    <location>
        <begin position="28"/>
        <end position="45"/>
    </location>
</feature>
<keyword evidence="7 8" id="KW-0472">Membrane</keyword>
<accession>A0A5S5DKQ5</accession>
<dbReference type="GO" id="GO:0005886">
    <property type="term" value="C:plasma membrane"/>
    <property type="evidence" value="ECO:0007669"/>
    <property type="project" value="UniProtKB-SubCell"/>
</dbReference>
<evidence type="ECO:0000256" key="4">
    <source>
        <dbReference type="ARBA" id="ARBA00022475"/>
    </source>
</evidence>
<comment type="similarity">
    <text evidence="2">Belongs to the autoinducer-2 exporter (AI-2E) (TC 2.A.86) family.</text>
</comment>
<keyword evidence="3" id="KW-0813">Transport</keyword>
<dbReference type="AlphaFoldDB" id="A0A5S5DKQ5"/>
<evidence type="ECO:0000256" key="7">
    <source>
        <dbReference type="ARBA" id="ARBA00023136"/>
    </source>
</evidence>
<organism evidence="9 10">
    <name type="scientific">Sphingobacterium allocomposti</name>
    <dbReference type="NCBI Taxonomy" id="415956"/>
    <lineage>
        <taxon>Bacteria</taxon>
        <taxon>Pseudomonadati</taxon>
        <taxon>Bacteroidota</taxon>
        <taxon>Sphingobacteriia</taxon>
        <taxon>Sphingobacteriales</taxon>
        <taxon>Sphingobacteriaceae</taxon>
        <taxon>Sphingobacterium</taxon>
    </lineage>
</organism>
<feature type="transmembrane region" description="Helical" evidence="8">
    <location>
        <begin position="163"/>
        <end position="183"/>
    </location>
</feature>
<dbReference type="Proteomes" id="UP000325105">
    <property type="component" value="Unassembled WGS sequence"/>
</dbReference>
<evidence type="ECO:0000256" key="5">
    <source>
        <dbReference type="ARBA" id="ARBA00022692"/>
    </source>
</evidence>
<evidence type="ECO:0000256" key="8">
    <source>
        <dbReference type="SAM" id="Phobius"/>
    </source>
</evidence>
<evidence type="ECO:0000256" key="3">
    <source>
        <dbReference type="ARBA" id="ARBA00022448"/>
    </source>
</evidence>
<reference evidence="9 10" key="1">
    <citation type="submission" date="2019-07" db="EMBL/GenBank/DDBJ databases">
        <title>Genomic Encyclopedia of Archaeal and Bacterial Type Strains, Phase II (KMG-II): from individual species to whole genera.</title>
        <authorList>
            <person name="Goeker M."/>
        </authorList>
    </citation>
    <scope>NUCLEOTIDE SEQUENCE [LARGE SCALE GENOMIC DNA]</scope>
    <source>
        <strain evidence="9 10">DSM 18850</strain>
    </source>
</reference>